<organism evidence="1 2">
    <name type="scientific">Periplaneta americana</name>
    <name type="common">American cockroach</name>
    <name type="synonym">Blatta americana</name>
    <dbReference type="NCBI Taxonomy" id="6978"/>
    <lineage>
        <taxon>Eukaryota</taxon>
        <taxon>Metazoa</taxon>
        <taxon>Ecdysozoa</taxon>
        <taxon>Arthropoda</taxon>
        <taxon>Hexapoda</taxon>
        <taxon>Insecta</taxon>
        <taxon>Pterygota</taxon>
        <taxon>Neoptera</taxon>
        <taxon>Polyneoptera</taxon>
        <taxon>Dictyoptera</taxon>
        <taxon>Blattodea</taxon>
        <taxon>Blattoidea</taxon>
        <taxon>Blattidae</taxon>
        <taxon>Blattinae</taxon>
        <taxon>Periplaneta</taxon>
    </lineage>
</organism>
<reference evidence="1 2" key="1">
    <citation type="journal article" date="2022" name="Allergy">
        <title>Genome assembly and annotation of Periplaneta americana reveal a comprehensive cockroach allergen profile.</title>
        <authorList>
            <person name="Wang L."/>
            <person name="Xiong Q."/>
            <person name="Saelim N."/>
            <person name="Wang L."/>
            <person name="Nong W."/>
            <person name="Wan A.T."/>
            <person name="Shi M."/>
            <person name="Liu X."/>
            <person name="Cao Q."/>
            <person name="Hui J.H.L."/>
            <person name="Sookrung N."/>
            <person name="Leung T.F."/>
            <person name="Tungtrongchitr A."/>
            <person name="Tsui S.K.W."/>
        </authorList>
    </citation>
    <scope>NUCLEOTIDE SEQUENCE [LARGE SCALE GENOMIC DNA]</scope>
    <source>
        <strain evidence="1">PWHHKU_190912</strain>
    </source>
</reference>
<evidence type="ECO:0000313" key="2">
    <source>
        <dbReference type="Proteomes" id="UP001148838"/>
    </source>
</evidence>
<evidence type="ECO:0000313" key="1">
    <source>
        <dbReference type="EMBL" id="KAJ4432242.1"/>
    </source>
</evidence>
<gene>
    <name evidence="1" type="ORF">ANN_20858</name>
</gene>
<proteinExistence type="predicted"/>
<name>A0ABQ8SE51_PERAM</name>
<accession>A0ABQ8SE51</accession>
<sequence>MEVAGSVDAARCSAVLGLRAPGHRWTPVLLPRNSSLLLAQSRSPLA</sequence>
<comment type="caution">
    <text evidence="1">The sequence shown here is derived from an EMBL/GenBank/DDBJ whole genome shotgun (WGS) entry which is preliminary data.</text>
</comment>
<protein>
    <submittedName>
        <fullName evidence="1">Uncharacterized protein</fullName>
    </submittedName>
</protein>
<dbReference type="Proteomes" id="UP001148838">
    <property type="component" value="Unassembled WGS sequence"/>
</dbReference>
<feature type="non-terminal residue" evidence="1">
    <location>
        <position position="46"/>
    </location>
</feature>
<keyword evidence="2" id="KW-1185">Reference proteome</keyword>
<dbReference type="EMBL" id="JAJSOF020000029">
    <property type="protein sequence ID" value="KAJ4432242.1"/>
    <property type="molecule type" value="Genomic_DNA"/>
</dbReference>